<reference evidence="1" key="1">
    <citation type="submission" date="2022-10" db="EMBL/GenBank/DDBJ databases">
        <title>Genome Sequence of Xylaria curta.</title>
        <authorList>
            <person name="Buettner E."/>
        </authorList>
    </citation>
    <scope>NUCLEOTIDE SEQUENCE</scope>
    <source>
        <strain evidence="1">Babe10</strain>
    </source>
</reference>
<proteinExistence type="predicted"/>
<comment type="caution">
    <text evidence="1">The sequence shown here is derived from an EMBL/GenBank/DDBJ whole genome shotgun (WGS) entry which is preliminary data.</text>
</comment>
<name>A0ACC1PEG2_9PEZI</name>
<gene>
    <name evidence="1" type="ORF">NUW58_g2973</name>
</gene>
<evidence type="ECO:0000313" key="1">
    <source>
        <dbReference type="EMBL" id="KAJ2990399.1"/>
    </source>
</evidence>
<evidence type="ECO:0000313" key="2">
    <source>
        <dbReference type="Proteomes" id="UP001143856"/>
    </source>
</evidence>
<organism evidence="1 2">
    <name type="scientific">Xylaria curta</name>
    <dbReference type="NCBI Taxonomy" id="42375"/>
    <lineage>
        <taxon>Eukaryota</taxon>
        <taxon>Fungi</taxon>
        <taxon>Dikarya</taxon>
        <taxon>Ascomycota</taxon>
        <taxon>Pezizomycotina</taxon>
        <taxon>Sordariomycetes</taxon>
        <taxon>Xylariomycetidae</taxon>
        <taxon>Xylariales</taxon>
        <taxon>Xylariaceae</taxon>
        <taxon>Xylaria</taxon>
    </lineage>
</organism>
<protein>
    <submittedName>
        <fullName evidence="1">Uncharacterized protein</fullName>
    </submittedName>
</protein>
<accession>A0ACC1PEG2</accession>
<dbReference type="Proteomes" id="UP001143856">
    <property type="component" value="Unassembled WGS sequence"/>
</dbReference>
<sequence>MVQISNFLAIVAVAASSAGFVSAKNCKNGGVYCGGDYTSKINDGLTANGLEANAANTQNSLWNCVADGGIQFKQLCNSICIGGDKNDDYCG</sequence>
<keyword evidence="2" id="KW-1185">Reference proteome</keyword>
<dbReference type="EMBL" id="JAPDGR010000423">
    <property type="protein sequence ID" value="KAJ2990399.1"/>
    <property type="molecule type" value="Genomic_DNA"/>
</dbReference>